<dbReference type="InterPro" id="IPR008926">
    <property type="entry name" value="RNR_R1-su_N"/>
</dbReference>
<dbReference type="NCBIfam" id="TIGR02506">
    <property type="entry name" value="NrdE_NrdA"/>
    <property type="match status" value="1"/>
</dbReference>
<sequence>MAKNSYKPFHPKVNLTNLNFSTVDFNSTLQNIILNVRPLIEQGREYSYIAASLLSEDLRIEVLKTIGLEASLSELPEQEKLYPTLSEYVKYGTEHGQLSPRLRELDLEFLNTCIRHERNYLFDYLGAHTLYDRYLLHKQGQRYETFQHFWMRVAMGVALAEENAAAATKCAAEFYEVISQMLYVPSTPTLFNSGTKHSQMSSCFLTTTQDDLLDIYRQYSDNAMLSKYAGGLGNDWSNIRASGSWIKGTNGRSQGVIPFIKVQDSSTIAVNQGGKRKGAVCAFLETWHLDIEDFLELRKNTGDERRRTHDMNTANWVPDLFLERVEQNAEWTLFCPSEVKDLHDTYGENFKKLYENYERMAERGELQNFRKISAVQLWRKILTMIFETGHPWVTFKDPCNLRSAQRHIGVVHSSNLCTEITLNTNAEETAVCNLGSINLKAVFQSENPAKTLAHAVSVGMRMLDNVITENFYPIKSAETANHRHRPVGMGFMGFQDVLYMKKIPYSKPEAMWLSEKITEYISFHAIKASANLAQERGSYSSYPGSTWSKGKVPKDTVCELGAHVNYPVAPTEYKDENGELRACSEILGADGFTENLNWDEVRTQIAQGMRNSLCLAVAPTATISNISNCTQSIEPTYKNLYVKSNMGGDYTIINEYLIDDLKELGLWNSELSRELKRADGDLNTLNIPEDIKELYKTAFDIEPEQLIRCAALRQIYIDQSMSLNLYMSAPSGRKIDEMYRYAWHCGLKTTYYLRTKAATGVEKSSLSSRKNEIKLPVEAKACSIDNPECESCQ</sequence>
<keyword evidence="11" id="KW-1185">Reference proteome</keyword>
<proteinExistence type="inferred from homology"/>
<dbReference type="PRINTS" id="PR01183">
    <property type="entry name" value="RIBORDTASEM1"/>
</dbReference>
<keyword evidence="2" id="KW-0547">Nucleotide-binding</keyword>
<comment type="catalytic activity">
    <reaction evidence="7 8">
        <text>a 2'-deoxyribonucleoside 5'-diphosphate + [thioredoxin]-disulfide + H2O = a ribonucleoside 5'-diphosphate + [thioredoxin]-dithiol</text>
        <dbReference type="Rhea" id="RHEA:23252"/>
        <dbReference type="Rhea" id="RHEA-COMP:10698"/>
        <dbReference type="Rhea" id="RHEA-COMP:10700"/>
        <dbReference type="ChEBI" id="CHEBI:15377"/>
        <dbReference type="ChEBI" id="CHEBI:29950"/>
        <dbReference type="ChEBI" id="CHEBI:50058"/>
        <dbReference type="ChEBI" id="CHEBI:57930"/>
        <dbReference type="ChEBI" id="CHEBI:73316"/>
        <dbReference type="EC" id="1.17.4.1"/>
    </reaction>
</comment>
<evidence type="ECO:0000256" key="5">
    <source>
        <dbReference type="ARBA" id="ARBA00023116"/>
    </source>
</evidence>
<evidence type="ECO:0000313" key="10">
    <source>
        <dbReference type="EMBL" id="BBH53171.1"/>
    </source>
</evidence>
<dbReference type="SUPFAM" id="SSF48168">
    <property type="entry name" value="R1 subunit of ribonucleotide reductase, N-terminal domain"/>
    <property type="match status" value="1"/>
</dbReference>
<dbReference type="UniPathway" id="UPA00326"/>
<dbReference type="FunFam" id="3.20.70.20:FF:000009">
    <property type="entry name" value="Ribonucleoside-diphosphate reductase"/>
    <property type="match status" value="1"/>
</dbReference>
<dbReference type="SUPFAM" id="SSF51998">
    <property type="entry name" value="PFL-like glycyl radical enzymes"/>
    <property type="match status" value="1"/>
</dbReference>
<dbReference type="GO" id="GO:0005524">
    <property type="term" value="F:ATP binding"/>
    <property type="evidence" value="ECO:0007669"/>
    <property type="project" value="UniProtKB-KW"/>
</dbReference>
<evidence type="ECO:0000259" key="9">
    <source>
        <dbReference type="PROSITE" id="PS00089"/>
    </source>
</evidence>
<accession>A0A4P2VK84</accession>
<dbReference type="InterPro" id="IPR039718">
    <property type="entry name" value="Rrm1"/>
</dbReference>
<keyword evidence="3" id="KW-0067">ATP-binding</keyword>
<evidence type="ECO:0000256" key="1">
    <source>
        <dbReference type="ARBA" id="ARBA00010406"/>
    </source>
</evidence>
<name>A0A4P2VK84_FLUSA</name>
<evidence type="ECO:0000256" key="3">
    <source>
        <dbReference type="ARBA" id="ARBA00022840"/>
    </source>
</evidence>
<evidence type="ECO:0000256" key="2">
    <source>
        <dbReference type="ARBA" id="ARBA00022741"/>
    </source>
</evidence>
<dbReference type="Gene3D" id="3.20.70.20">
    <property type="match status" value="1"/>
</dbReference>
<dbReference type="PANTHER" id="PTHR11573">
    <property type="entry name" value="RIBONUCLEOSIDE-DIPHOSPHATE REDUCTASE LARGE CHAIN"/>
    <property type="match status" value="1"/>
</dbReference>
<dbReference type="InterPro" id="IPR013346">
    <property type="entry name" value="NrdE_NrdA_C"/>
</dbReference>
<dbReference type="GO" id="GO:0009263">
    <property type="term" value="P:deoxyribonucleotide biosynthetic process"/>
    <property type="evidence" value="ECO:0007669"/>
    <property type="project" value="UniProtKB-KW"/>
</dbReference>
<dbReference type="GO" id="GO:0005971">
    <property type="term" value="C:ribonucleoside-diphosphate reductase complex"/>
    <property type="evidence" value="ECO:0007669"/>
    <property type="project" value="TreeGrafter"/>
</dbReference>
<protein>
    <recommendedName>
        <fullName evidence="8">Ribonucleoside-diphosphate reductase</fullName>
        <ecNumber evidence="8">1.17.4.1</ecNumber>
    </recommendedName>
</protein>
<dbReference type="KEGG" id="sbf:JCM31447_16140"/>
<dbReference type="GO" id="GO:0004748">
    <property type="term" value="F:ribonucleoside-diphosphate reductase activity, thioredoxin disulfide as acceptor"/>
    <property type="evidence" value="ECO:0007669"/>
    <property type="project" value="UniProtKB-EC"/>
</dbReference>
<feature type="domain" description="Ribonucleotide reductase large subunit" evidence="9">
    <location>
        <begin position="598"/>
        <end position="619"/>
    </location>
</feature>
<dbReference type="Pfam" id="PF02867">
    <property type="entry name" value="Ribonuc_red_lgC"/>
    <property type="match status" value="1"/>
</dbReference>
<dbReference type="PANTHER" id="PTHR11573:SF6">
    <property type="entry name" value="RIBONUCLEOSIDE-DIPHOSPHATE REDUCTASE LARGE SUBUNIT"/>
    <property type="match status" value="1"/>
</dbReference>
<evidence type="ECO:0000256" key="8">
    <source>
        <dbReference type="RuleBase" id="RU003410"/>
    </source>
</evidence>
<organism evidence="10 11">
    <name type="scientific">Fluviispira sanaruensis</name>
    <dbReference type="NCBI Taxonomy" id="2493639"/>
    <lineage>
        <taxon>Bacteria</taxon>
        <taxon>Pseudomonadati</taxon>
        <taxon>Bdellovibrionota</taxon>
        <taxon>Oligoflexia</taxon>
        <taxon>Silvanigrellales</taxon>
        <taxon>Silvanigrellaceae</taxon>
        <taxon>Fluviispira</taxon>
    </lineage>
</organism>
<dbReference type="Proteomes" id="UP000291236">
    <property type="component" value="Chromosome"/>
</dbReference>
<gene>
    <name evidence="10" type="ORF">JCM31447_16140</name>
</gene>
<comment type="similarity">
    <text evidence="1 8">Belongs to the ribonucleoside diphosphate reductase large chain family.</text>
</comment>
<dbReference type="NCBIfam" id="NF005544">
    <property type="entry name" value="PRK07207.1"/>
    <property type="match status" value="1"/>
</dbReference>
<evidence type="ECO:0000313" key="11">
    <source>
        <dbReference type="Proteomes" id="UP000291236"/>
    </source>
</evidence>
<keyword evidence="4 8" id="KW-0560">Oxidoreductase</keyword>
<dbReference type="Pfam" id="PF00317">
    <property type="entry name" value="Ribonuc_red_lgN"/>
    <property type="match status" value="1"/>
</dbReference>
<dbReference type="EMBL" id="AP019368">
    <property type="protein sequence ID" value="BBH53171.1"/>
    <property type="molecule type" value="Genomic_DNA"/>
</dbReference>
<comment type="function">
    <text evidence="6 8">Provides the precursors necessary for DNA synthesis. Catalyzes the biosynthesis of deoxyribonucleotides from the corresponding ribonucleotides.</text>
</comment>
<dbReference type="PROSITE" id="PS00089">
    <property type="entry name" value="RIBORED_LARGE"/>
    <property type="match status" value="1"/>
</dbReference>
<evidence type="ECO:0000256" key="6">
    <source>
        <dbReference type="ARBA" id="ARBA00024942"/>
    </source>
</evidence>
<dbReference type="EC" id="1.17.4.1" evidence="8"/>
<dbReference type="InterPro" id="IPR013509">
    <property type="entry name" value="RNR_lsu_N"/>
</dbReference>
<evidence type="ECO:0000256" key="7">
    <source>
        <dbReference type="ARBA" id="ARBA00047754"/>
    </source>
</evidence>
<keyword evidence="5 8" id="KW-0215">Deoxyribonucleotide synthesis</keyword>
<dbReference type="AlphaFoldDB" id="A0A4P2VK84"/>
<reference evidence="10 11" key="1">
    <citation type="submission" date="2018-12" db="EMBL/GenBank/DDBJ databases">
        <title>Rubrispira sanarue gen. nov., sp., nov., a member of the order Silvanigrellales, isolated from a brackish lake in Hamamatsu Japan.</title>
        <authorList>
            <person name="Maejima Y."/>
            <person name="Iino T."/>
            <person name="Muraguchi Y."/>
            <person name="Fukuda K."/>
            <person name="Nojiri H."/>
            <person name="Ohkuma M."/>
            <person name="Moriuchi R."/>
            <person name="Dohra H."/>
            <person name="Kimbara K."/>
            <person name="Shintani M."/>
        </authorList>
    </citation>
    <scope>NUCLEOTIDE SEQUENCE [LARGE SCALE GENOMIC DNA]</scope>
    <source>
        <strain evidence="10 11">RF1110005</strain>
    </source>
</reference>
<dbReference type="InterPro" id="IPR000788">
    <property type="entry name" value="RNR_lg_C"/>
</dbReference>
<dbReference type="CDD" id="cd01679">
    <property type="entry name" value="RNR_I"/>
    <property type="match status" value="1"/>
</dbReference>
<evidence type="ECO:0000256" key="4">
    <source>
        <dbReference type="ARBA" id="ARBA00023002"/>
    </source>
</evidence>